<name>E2AE06_CAMFO</name>
<dbReference type="AlphaFoldDB" id="E2AE06"/>
<dbReference type="OMA" id="ERCSING"/>
<accession>E2AE06</accession>
<gene>
    <name evidence="2" type="ORF">EAG_13150</name>
</gene>
<dbReference type="Pfam" id="PF13521">
    <property type="entry name" value="AAA_28"/>
    <property type="match status" value="1"/>
</dbReference>
<dbReference type="SUPFAM" id="SSF117281">
    <property type="entry name" value="Kelch motif"/>
    <property type="match status" value="2"/>
</dbReference>
<dbReference type="GO" id="GO:0035091">
    <property type="term" value="F:phosphatidylinositol binding"/>
    <property type="evidence" value="ECO:0007669"/>
    <property type="project" value="TreeGrafter"/>
</dbReference>
<dbReference type="Pfam" id="PF24681">
    <property type="entry name" value="Kelch_KLHDC2_KLHL20_DRC7"/>
    <property type="match status" value="1"/>
</dbReference>
<proteinExistence type="predicted"/>
<dbReference type="PANTHER" id="PTHR34932:SF1">
    <property type="entry name" value="TRPL TRANSLOCATION DEFECT PROTEIN 14"/>
    <property type="match status" value="1"/>
</dbReference>
<evidence type="ECO:0000313" key="2">
    <source>
        <dbReference type="EMBL" id="EFN68239.1"/>
    </source>
</evidence>
<dbReference type="Proteomes" id="UP000000311">
    <property type="component" value="Unassembled WGS sequence"/>
</dbReference>
<dbReference type="InterPro" id="IPR015915">
    <property type="entry name" value="Kelch-typ_b-propeller"/>
</dbReference>
<evidence type="ECO:0000259" key="1">
    <source>
        <dbReference type="Pfam" id="PF13521"/>
    </source>
</evidence>
<dbReference type="OrthoDB" id="6375174at2759"/>
<evidence type="ECO:0000313" key="3">
    <source>
        <dbReference type="Proteomes" id="UP000000311"/>
    </source>
</evidence>
<protein>
    <submittedName>
        <fullName evidence="2">Kelch repeat domain-containing protein KIAA0265-like protein</fullName>
    </submittedName>
</protein>
<sequence>MYKFKPFVFMEHAANGPERPKARSGHRIACDYRNLYSYGGFNPCISDTDPDMRDDQTWVASKPLFKELWRFNLVSERWKRLPGQENMPNELASNAVILSGNALMVYGGTGVPFGESCSNQLYVCNVNDGTMKIVPATGELPEPQYGQALVYHGSYLYTVGGTTGYEYTCDIHRFDLKNGIWETVYVCSGRDESEPHGRYRHELAFDGKMIYVLGGGTSTESFGFSKIPAFDLETNRWRILNTHGDSDETVATLPRVPAPRRCHGSVQYTDERTGTTSVVISGGYNGDWVFSDVWRLNLSTLQWTHLKECSLPCPVYFHSAALIPEGRMYIFGGIVKVNNKVQRTNAVYSAWLTIPKLSEICWQALNYYYPKLRDCSPDILLHIGPCGGKTTGQTRLCTFFENMGWKVFRVPETATVLLSGGIKFTDLNAEEGFKFQENLLRTMLQIENTFFQLGESCSRNCLIICDRGAMDASAFISKDKWELMMASNGWNNVELRDNRYNQIIHMVSAANGAEDFYSTEDHACRSEGVELARELDYKAAAAWVGHPYFDVIDNSQDFEAKICRMIECVCQKLGIDTGDRLRSSSRKVKFLVKAPLPADTEFPPFQDFDVVHNYLQSKSPKMQARLRKRGQKGHWSYIHTIRRPKMCGQVIEVKTQLTHRDYLNMLAQRDDSHFTIFKRRRCFLINNQYFQLDIYREPAHPRCRGLMLLETYTALSGNELKNILPQFLTIVKEVTNNPDYSMFNLSLREEWNSTNKYCHNMHGTMQLPDNQNINFSKNLKEIQSNGFDCKASQSNGLDCKVSGTLNSNLNTQQAICNKSINGIQNGLVNGKAFVERCSINGDDRKQEVCNGSPAMKLNESLRKLKIEPREKEFENRF</sequence>
<feature type="domain" description="NadR/Ttd14 AAA" evidence="1">
    <location>
        <begin position="384"/>
        <end position="560"/>
    </location>
</feature>
<reference evidence="2 3" key="1">
    <citation type="journal article" date="2010" name="Science">
        <title>Genomic comparison of the ants Camponotus floridanus and Harpegnathos saltator.</title>
        <authorList>
            <person name="Bonasio R."/>
            <person name="Zhang G."/>
            <person name="Ye C."/>
            <person name="Mutti N.S."/>
            <person name="Fang X."/>
            <person name="Qin N."/>
            <person name="Donahue G."/>
            <person name="Yang P."/>
            <person name="Li Q."/>
            <person name="Li C."/>
            <person name="Zhang P."/>
            <person name="Huang Z."/>
            <person name="Berger S.L."/>
            <person name="Reinberg D."/>
            <person name="Wang J."/>
            <person name="Liebig J."/>
        </authorList>
    </citation>
    <scope>NUCLEOTIDE SEQUENCE [LARGE SCALE GENOMIC DNA]</scope>
    <source>
        <strain evidence="3">C129</strain>
    </source>
</reference>
<dbReference type="InterPro" id="IPR053227">
    <property type="entry name" value="TRPL-trafficking_regulator"/>
</dbReference>
<dbReference type="EMBL" id="GL438827">
    <property type="protein sequence ID" value="EFN68239.1"/>
    <property type="molecule type" value="Genomic_DNA"/>
</dbReference>
<dbReference type="GO" id="GO:0005525">
    <property type="term" value="F:GTP binding"/>
    <property type="evidence" value="ECO:0007669"/>
    <property type="project" value="TreeGrafter"/>
</dbReference>
<dbReference type="InParanoid" id="E2AE06"/>
<dbReference type="InterPro" id="IPR038727">
    <property type="entry name" value="NadR/Ttd14_AAA_dom"/>
</dbReference>
<dbReference type="FunFam" id="3.40.50.300:FF:001321">
    <property type="entry name" value="Uncharacterized protein, isoform B"/>
    <property type="match status" value="1"/>
</dbReference>
<dbReference type="GO" id="GO:0070300">
    <property type="term" value="F:phosphatidic acid binding"/>
    <property type="evidence" value="ECO:0007669"/>
    <property type="project" value="TreeGrafter"/>
</dbReference>
<dbReference type="Gene3D" id="2.40.320.10">
    <property type="entry name" value="Hypothetical Protein Pfu-838710-001"/>
    <property type="match status" value="1"/>
</dbReference>
<keyword evidence="3" id="KW-1185">Reference proteome</keyword>
<dbReference type="GO" id="GO:0045494">
    <property type="term" value="P:photoreceptor cell maintenance"/>
    <property type="evidence" value="ECO:0007669"/>
    <property type="project" value="TreeGrafter"/>
</dbReference>
<dbReference type="FunFam" id="2.40.320.10:FF:000003">
    <property type="entry name" value="Uncharacterized protein, isoform C"/>
    <property type="match status" value="1"/>
</dbReference>
<organism evidence="3">
    <name type="scientific">Camponotus floridanus</name>
    <name type="common">Florida carpenter ant</name>
    <dbReference type="NCBI Taxonomy" id="104421"/>
    <lineage>
        <taxon>Eukaryota</taxon>
        <taxon>Metazoa</taxon>
        <taxon>Ecdysozoa</taxon>
        <taxon>Arthropoda</taxon>
        <taxon>Hexapoda</taxon>
        <taxon>Insecta</taxon>
        <taxon>Pterygota</taxon>
        <taxon>Neoptera</taxon>
        <taxon>Endopterygota</taxon>
        <taxon>Hymenoptera</taxon>
        <taxon>Apocrita</taxon>
        <taxon>Aculeata</taxon>
        <taxon>Formicoidea</taxon>
        <taxon>Formicidae</taxon>
        <taxon>Formicinae</taxon>
        <taxon>Camponotus</taxon>
    </lineage>
</organism>
<dbReference type="SUPFAM" id="SSF55154">
    <property type="entry name" value="CYTH-like phosphatases"/>
    <property type="match status" value="1"/>
</dbReference>
<dbReference type="Gene3D" id="2.120.10.80">
    <property type="entry name" value="Kelch-type beta propeller"/>
    <property type="match status" value="2"/>
</dbReference>
<dbReference type="InterPro" id="IPR033469">
    <property type="entry name" value="CYTH-like_dom_sf"/>
</dbReference>
<dbReference type="PANTHER" id="PTHR34932">
    <property type="entry name" value="TRPL TRANSLOCATION DEFECT PROTEIN 14"/>
    <property type="match status" value="1"/>
</dbReference>